<evidence type="ECO:0000256" key="3">
    <source>
        <dbReference type="ARBA" id="ARBA00022448"/>
    </source>
</evidence>
<keyword evidence="5" id="KW-0256">Endoplasmic reticulum</keyword>
<accession>A0AA39H5Z0</accession>
<dbReference type="SMART" id="SM00328">
    <property type="entry name" value="BPI1"/>
    <property type="match status" value="1"/>
</dbReference>
<keyword evidence="16" id="KW-1185">Reference proteome</keyword>
<evidence type="ECO:0000313" key="16">
    <source>
        <dbReference type="Proteomes" id="UP001175271"/>
    </source>
</evidence>
<dbReference type="InterPro" id="IPR030659">
    <property type="entry name" value="SecY_CS"/>
</dbReference>
<evidence type="ECO:0000256" key="2">
    <source>
        <dbReference type="ARBA" id="ARBA00005751"/>
    </source>
</evidence>
<feature type="transmembrane region" description="Helical" evidence="12">
    <location>
        <begin position="242"/>
        <end position="263"/>
    </location>
</feature>
<dbReference type="InterPro" id="IPR019561">
    <property type="entry name" value="Translocon_Sec61/SecY_plug_dom"/>
</dbReference>
<dbReference type="PROSITE" id="PS00755">
    <property type="entry name" value="SECY_1"/>
    <property type="match status" value="1"/>
</dbReference>
<proteinExistence type="inferred from homology"/>
<dbReference type="Pfam" id="PF02886">
    <property type="entry name" value="LBP_BPI_CETP_C"/>
    <property type="match status" value="1"/>
</dbReference>
<evidence type="ECO:0000259" key="14">
    <source>
        <dbReference type="SMART" id="SM00329"/>
    </source>
</evidence>
<keyword evidence="8 10" id="KW-0811">Translocation</keyword>
<feature type="domain" description="Lipid-binding serum glycoprotein N-terminal" evidence="13">
    <location>
        <begin position="474"/>
        <end position="729"/>
    </location>
</feature>
<dbReference type="PROSITE" id="PS00756">
    <property type="entry name" value="SECY_2"/>
    <property type="match status" value="1"/>
</dbReference>
<dbReference type="Gene3D" id="3.15.20.10">
    <property type="entry name" value="Bactericidal permeability-increasing protein, domain 2"/>
    <property type="match status" value="1"/>
</dbReference>
<feature type="transmembrane region" description="Helical" evidence="12">
    <location>
        <begin position="283"/>
        <end position="303"/>
    </location>
</feature>
<dbReference type="InterPro" id="IPR023201">
    <property type="entry name" value="SecY_dom_sf"/>
</dbReference>
<dbReference type="FunFam" id="1.10.3370.10:FF:000002">
    <property type="entry name" value="Transport Sec61 subunit alpha isoform 2"/>
    <property type="match status" value="1"/>
</dbReference>
<evidence type="ECO:0000256" key="6">
    <source>
        <dbReference type="ARBA" id="ARBA00022927"/>
    </source>
</evidence>
<gene>
    <name evidence="15" type="ORF">QR680_003204</name>
</gene>
<comment type="similarity">
    <text evidence="2 11">Belongs to the SecY/SEC61-alpha family.</text>
</comment>
<feature type="transmembrane region" description="Helical" evidence="12">
    <location>
        <begin position="74"/>
        <end position="97"/>
    </location>
</feature>
<evidence type="ECO:0000256" key="9">
    <source>
        <dbReference type="ARBA" id="ARBA00023136"/>
    </source>
</evidence>
<name>A0AA39H5Z0_9BILA</name>
<keyword evidence="7 12" id="KW-1133">Transmembrane helix</keyword>
<feature type="transmembrane region" description="Helical" evidence="12">
    <location>
        <begin position="32"/>
        <end position="54"/>
    </location>
</feature>
<dbReference type="GO" id="GO:0008289">
    <property type="term" value="F:lipid binding"/>
    <property type="evidence" value="ECO:0007669"/>
    <property type="project" value="InterPro"/>
</dbReference>
<feature type="domain" description="Lipid-binding serum glycoprotein C-terminal" evidence="14">
    <location>
        <begin position="733"/>
        <end position="949"/>
    </location>
</feature>
<evidence type="ECO:0008006" key="17">
    <source>
        <dbReference type="Google" id="ProtNLM"/>
    </source>
</evidence>
<evidence type="ECO:0000256" key="10">
    <source>
        <dbReference type="RuleBase" id="RU003484"/>
    </source>
</evidence>
<feature type="transmembrane region" description="Helical" evidence="12">
    <location>
        <begin position="143"/>
        <end position="165"/>
    </location>
</feature>
<dbReference type="SUPFAM" id="SSF55394">
    <property type="entry name" value="Bactericidal permeability-increasing protein, BPI"/>
    <property type="match status" value="2"/>
</dbReference>
<evidence type="ECO:0000256" key="12">
    <source>
        <dbReference type="SAM" id="Phobius"/>
    </source>
</evidence>
<evidence type="ECO:0000259" key="13">
    <source>
        <dbReference type="SMART" id="SM00328"/>
    </source>
</evidence>
<evidence type="ECO:0000256" key="8">
    <source>
        <dbReference type="ARBA" id="ARBA00023010"/>
    </source>
</evidence>
<dbReference type="Pfam" id="PF10559">
    <property type="entry name" value="Plug_translocon"/>
    <property type="match status" value="1"/>
</dbReference>
<comment type="caution">
    <text evidence="15">The sequence shown here is derived from an EMBL/GenBank/DDBJ whole genome shotgun (WGS) entry which is preliminary data.</text>
</comment>
<comment type="subcellular location">
    <subcellularLocation>
        <location evidence="1">Endoplasmic reticulum membrane</location>
        <topology evidence="1">Multi-pass membrane protein</topology>
    </subcellularLocation>
    <subcellularLocation>
        <location evidence="10">Membrane</location>
        <topology evidence="10">Multi-pass membrane protein</topology>
    </subcellularLocation>
</comment>
<evidence type="ECO:0000256" key="7">
    <source>
        <dbReference type="ARBA" id="ARBA00022989"/>
    </source>
</evidence>
<dbReference type="InterPro" id="IPR001124">
    <property type="entry name" value="Lipid-bd_serum_glycop_C"/>
</dbReference>
<feature type="transmembrane region" description="Helical" evidence="12">
    <location>
        <begin position="118"/>
        <end position="137"/>
    </location>
</feature>
<dbReference type="SUPFAM" id="SSF103491">
    <property type="entry name" value="Preprotein translocase SecY subunit"/>
    <property type="match status" value="1"/>
</dbReference>
<keyword evidence="6 10" id="KW-0653">Protein transport</keyword>
<dbReference type="InterPro" id="IPR002208">
    <property type="entry name" value="SecY/SEC61-alpha"/>
</dbReference>
<dbReference type="Proteomes" id="UP001175271">
    <property type="component" value="Unassembled WGS sequence"/>
</dbReference>
<dbReference type="InterPro" id="IPR017943">
    <property type="entry name" value="Bactericidal_perm-incr_a/b_dom"/>
</dbReference>
<sequence length="974" mass="108633">MGIPVLEFIRPFCGFVPEVSKPERKIQFREKVLWTAITLFVFLVCCQIPLFGIMSTDSADPLYWLRVILASNRGTLMELGISPIVTSGMIMQLLAGAKIIEVGDSPKDRALFNGAQKLFGMLITIGQAIVYVVSGMYGDPAEIGAGICLLIVIQLVFAGLIVLLLDELLQKGYGLGSGISLFIATNVCETIVWKAFSPTTVNSGRGTEFEGAVIALFHLLATRSDKVRALREAFYRQNLPNVMNLMATVFIFAVVIYFQGFRVDLPIKSARYRGQYSSYPIKLFYTSNIPIILQSALVSNLYVISQMLYAKFGGNILINLLGTWSDASGSYRSFPTGGICYYLSPPESIGHIFVDPIHCVTYIAFMLGSCAFFSKTWIDVSGSSAKDVAKQLKEQQMIMRGHREKSMIHELNRYIPTAAAFGGLCIGALSVTADFMGAIGSGTGILLAVTIIYQYFEIFVKEQQEMAFPGVKIRLTKKGADHVKDVGVKLLNEEISSLRGFRVQHAITQPGLEGNIVVEDITVLNYKPPSFSAINFLPPSYIVFGLENLDITLTGRFLGTTALFTVPGIVHGDIRQMTLALTTNFHATQEGLMAVNVVNCSTVIGYSQFTLNPEGPLSAVVKSFELQINDIIRQRIPNLFCNSLRQIIEKNSPRLFQRLSRTYLSDHFKKFDGHTVIDRFIRKFTQGLYLDNVNILNPVVTNQYFETQQLGEVRYNESEERAPFFPKFMNTSQDSDRMLYLYGSEYIFNSLLYHAYQTDRLSLKLEEDNLPDKYKGFVRTTCNEKPGEDGDFVTGICVGKLIPAIEQNFPNTTTSFHLLPHDLPEFRFADSMGTMDVSTRILTNVKVEDSWRQILVSSASGQTDIKLLAENGKFSGDLKLKKLNVRLHRSAIEGIEPESIEQLAPLAKTFLGPQLAKGLKQGFPYPLKDSITFIQPDLSIHEGFVQLATDFVLGETKLREKVREAFENLKRGAF</sequence>
<keyword evidence="4 10" id="KW-0812">Transmembrane</keyword>
<dbReference type="Gene3D" id="3.15.10.10">
    <property type="entry name" value="Bactericidal permeability-increasing protein, domain 1"/>
    <property type="match status" value="1"/>
</dbReference>
<keyword evidence="3 10" id="KW-0813">Transport</keyword>
<evidence type="ECO:0000256" key="1">
    <source>
        <dbReference type="ARBA" id="ARBA00004477"/>
    </source>
</evidence>
<evidence type="ECO:0000256" key="5">
    <source>
        <dbReference type="ARBA" id="ARBA00022824"/>
    </source>
</evidence>
<dbReference type="PANTHER" id="PTHR10906">
    <property type="entry name" value="SECY/SEC61-ALPHA FAMILY MEMBER"/>
    <property type="match status" value="1"/>
</dbReference>
<dbReference type="Gene3D" id="1.10.3370.10">
    <property type="entry name" value="SecY subunit domain"/>
    <property type="match status" value="1"/>
</dbReference>
<dbReference type="NCBIfam" id="TIGR00967">
    <property type="entry name" value="3a0501s007"/>
    <property type="match status" value="1"/>
</dbReference>
<organism evidence="15 16">
    <name type="scientific">Steinernema hermaphroditum</name>
    <dbReference type="NCBI Taxonomy" id="289476"/>
    <lineage>
        <taxon>Eukaryota</taxon>
        <taxon>Metazoa</taxon>
        <taxon>Ecdysozoa</taxon>
        <taxon>Nematoda</taxon>
        <taxon>Chromadorea</taxon>
        <taxon>Rhabditida</taxon>
        <taxon>Tylenchina</taxon>
        <taxon>Panagrolaimomorpha</taxon>
        <taxon>Strongyloidoidea</taxon>
        <taxon>Steinernematidae</taxon>
        <taxon>Steinernema</taxon>
    </lineage>
</organism>
<dbReference type="EMBL" id="JAUCMV010000005">
    <property type="protein sequence ID" value="KAK0399765.1"/>
    <property type="molecule type" value="Genomic_DNA"/>
</dbReference>
<feature type="transmembrane region" description="Helical" evidence="12">
    <location>
        <begin position="411"/>
        <end position="429"/>
    </location>
</feature>
<evidence type="ECO:0000256" key="11">
    <source>
        <dbReference type="RuleBase" id="RU004349"/>
    </source>
</evidence>
<dbReference type="GO" id="GO:0015031">
    <property type="term" value="P:protein transport"/>
    <property type="evidence" value="ECO:0007669"/>
    <property type="project" value="UniProtKB-KW"/>
</dbReference>
<reference evidence="15" key="1">
    <citation type="submission" date="2023-06" db="EMBL/GenBank/DDBJ databases">
        <title>Genomic analysis of the entomopathogenic nematode Steinernema hermaphroditum.</title>
        <authorList>
            <person name="Schwarz E.M."/>
            <person name="Heppert J.K."/>
            <person name="Baniya A."/>
            <person name="Schwartz H.T."/>
            <person name="Tan C.-H."/>
            <person name="Antoshechkin I."/>
            <person name="Sternberg P.W."/>
            <person name="Goodrich-Blair H."/>
            <person name="Dillman A.R."/>
        </authorList>
    </citation>
    <scope>NUCLEOTIDE SEQUENCE</scope>
    <source>
        <strain evidence="15">PS9179</strain>
        <tissue evidence="15">Whole animal</tissue>
    </source>
</reference>
<dbReference type="InterPro" id="IPR017942">
    <property type="entry name" value="Lipid-bd_serum_glycop_N"/>
</dbReference>
<evidence type="ECO:0000313" key="15">
    <source>
        <dbReference type="EMBL" id="KAK0399765.1"/>
    </source>
</evidence>
<evidence type="ECO:0000256" key="4">
    <source>
        <dbReference type="ARBA" id="ARBA00022692"/>
    </source>
</evidence>
<dbReference type="Pfam" id="PF00344">
    <property type="entry name" value="SecY"/>
    <property type="match status" value="1"/>
</dbReference>
<keyword evidence="9 12" id="KW-0472">Membrane</keyword>
<protein>
    <recommendedName>
        <fullName evidence="17">Translocon Sec61/SecY plug domain-containing protein</fullName>
    </recommendedName>
</protein>
<dbReference type="AlphaFoldDB" id="A0AA39H5Z0"/>
<dbReference type="GO" id="GO:0005789">
    <property type="term" value="C:endoplasmic reticulum membrane"/>
    <property type="evidence" value="ECO:0007669"/>
    <property type="project" value="UniProtKB-SubCell"/>
</dbReference>
<dbReference type="SMART" id="SM00329">
    <property type="entry name" value="BPI2"/>
    <property type="match status" value="1"/>
</dbReference>
<dbReference type="NCBIfam" id="NF006341">
    <property type="entry name" value="PRK08568.1-5"/>
    <property type="match status" value="1"/>
</dbReference>